<protein>
    <submittedName>
        <fullName evidence="1">Uncharacterized protein</fullName>
    </submittedName>
</protein>
<evidence type="ECO:0000313" key="1">
    <source>
        <dbReference type="EMBL" id="KAI3376553.1"/>
    </source>
</evidence>
<evidence type="ECO:0000313" key="2">
    <source>
        <dbReference type="Proteomes" id="UP000831701"/>
    </source>
</evidence>
<proteinExistence type="predicted"/>
<accession>A0ACB8XCJ5</accession>
<dbReference type="Proteomes" id="UP000831701">
    <property type="component" value="Chromosome 2"/>
</dbReference>
<comment type="caution">
    <text evidence="1">The sequence shown here is derived from an EMBL/GenBank/DDBJ whole genome shotgun (WGS) entry which is preliminary data.</text>
</comment>
<organism evidence="1 2">
    <name type="scientific">Scortum barcoo</name>
    <name type="common">barcoo grunter</name>
    <dbReference type="NCBI Taxonomy" id="214431"/>
    <lineage>
        <taxon>Eukaryota</taxon>
        <taxon>Metazoa</taxon>
        <taxon>Chordata</taxon>
        <taxon>Craniata</taxon>
        <taxon>Vertebrata</taxon>
        <taxon>Euteleostomi</taxon>
        <taxon>Actinopterygii</taxon>
        <taxon>Neopterygii</taxon>
        <taxon>Teleostei</taxon>
        <taxon>Neoteleostei</taxon>
        <taxon>Acanthomorphata</taxon>
        <taxon>Eupercaria</taxon>
        <taxon>Centrarchiformes</taxon>
        <taxon>Terapontoidei</taxon>
        <taxon>Terapontidae</taxon>
        <taxon>Scortum</taxon>
    </lineage>
</organism>
<sequence length="234" mass="25503">METRLNFLQTRSGIGEETESWLLGLLPLCLGACRPGAAEPARGAALSACQPMSASPLPLAPSPLRPPRSPALIQLVSKKVFSLYSLVVRQLSKQDHYDFDLRALTSLLHYAGKKLCSFLSAPDEETPPNNTVAIEESRMKERLCQQPGNTCCDSWMTLTYRHLTTLAPSRSWSTASGVNTLNRPSETPETILETSRKSADPSASGCESTAKDSQAEAAEVLTKCHTPQNRSQEE</sequence>
<dbReference type="EMBL" id="CM041532">
    <property type="protein sequence ID" value="KAI3376553.1"/>
    <property type="molecule type" value="Genomic_DNA"/>
</dbReference>
<keyword evidence="2" id="KW-1185">Reference proteome</keyword>
<name>A0ACB8XCJ5_9TELE</name>
<reference evidence="1" key="1">
    <citation type="submission" date="2022-04" db="EMBL/GenBank/DDBJ databases">
        <title>Jade perch genome.</title>
        <authorList>
            <person name="Chao B."/>
        </authorList>
    </citation>
    <scope>NUCLEOTIDE SEQUENCE</scope>
    <source>
        <strain evidence="1">CB-2022</strain>
    </source>
</reference>
<gene>
    <name evidence="1" type="ORF">L3Q82_017006</name>
</gene>